<gene>
    <name evidence="1" type="ORF">AWB78_07349</name>
</gene>
<dbReference type="RefSeq" id="WP_157697735.1">
    <property type="nucleotide sequence ID" value="NZ_FCOX02000076.1"/>
</dbReference>
<organism evidence="1 2">
    <name type="scientific">Caballeronia calidae</name>
    <dbReference type="NCBI Taxonomy" id="1777139"/>
    <lineage>
        <taxon>Bacteria</taxon>
        <taxon>Pseudomonadati</taxon>
        <taxon>Pseudomonadota</taxon>
        <taxon>Betaproteobacteria</taxon>
        <taxon>Burkholderiales</taxon>
        <taxon>Burkholderiaceae</taxon>
        <taxon>Caballeronia</taxon>
    </lineage>
</organism>
<sequence>MTRIEARNDARPSGLVKRSRNNKALFLPMKRAAADELVLPVRISFERIRQGKADRDATVCMAEILLLTGFLTESGFGRLDSIFLSDVEKRLLTELNRDSSGEWQLAARLVDDLGIVVNEYDRLVREARLQAIVEANESFSRLKPTQRTTLGT</sequence>
<comment type="caution">
    <text evidence="1">The sequence shown here is derived from an EMBL/GenBank/DDBJ whole genome shotgun (WGS) entry which is preliminary data.</text>
</comment>
<dbReference type="EMBL" id="FCOX02000076">
    <property type="protein sequence ID" value="SAL05193.1"/>
    <property type="molecule type" value="Genomic_DNA"/>
</dbReference>
<evidence type="ECO:0000313" key="2">
    <source>
        <dbReference type="Proteomes" id="UP000071859"/>
    </source>
</evidence>
<evidence type="ECO:0000313" key="1">
    <source>
        <dbReference type="EMBL" id="SAL05193.1"/>
    </source>
</evidence>
<dbReference type="Proteomes" id="UP000071859">
    <property type="component" value="Unassembled WGS sequence"/>
</dbReference>
<protein>
    <submittedName>
        <fullName evidence="1">Fis family transcriptional regulator</fullName>
    </submittedName>
</protein>
<keyword evidence="2" id="KW-1185">Reference proteome</keyword>
<accession>A0A158EEJ7</accession>
<proteinExistence type="predicted"/>
<reference evidence="1" key="1">
    <citation type="submission" date="2016-01" db="EMBL/GenBank/DDBJ databases">
        <authorList>
            <person name="Peeters C."/>
        </authorList>
    </citation>
    <scope>NUCLEOTIDE SEQUENCE</scope>
    <source>
        <strain evidence="1">LMG 29321</strain>
    </source>
</reference>
<dbReference type="OrthoDB" id="9036076at2"/>
<dbReference type="AlphaFoldDB" id="A0A158EEJ7"/>
<name>A0A158EEJ7_9BURK</name>